<dbReference type="Proteomes" id="UP000293360">
    <property type="component" value="Unassembled WGS sequence"/>
</dbReference>
<accession>A0A4Q4STZ0</accession>
<name>A0A4Q4STZ0_9PEZI</name>
<dbReference type="EMBL" id="QJNU01001603">
    <property type="protein sequence ID" value="RYO73878.1"/>
    <property type="molecule type" value="Genomic_DNA"/>
</dbReference>
<dbReference type="OrthoDB" id="1925334at2759"/>
<proteinExistence type="predicted"/>
<dbReference type="Gene3D" id="3.20.20.70">
    <property type="entry name" value="Aldolase class I"/>
    <property type="match status" value="1"/>
</dbReference>
<dbReference type="InterPro" id="IPR013785">
    <property type="entry name" value="Aldolase_TIM"/>
</dbReference>
<evidence type="ECO:0000256" key="1">
    <source>
        <dbReference type="SAM" id="SignalP"/>
    </source>
</evidence>
<gene>
    <name evidence="2" type="ORF">DL764_011044</name>
</gene>
<feature type="chain" id="PRO_5020645995" evidence="1">
    <location>
        <begin position="20"/>
        <end position="154"/>
    </location>
</feature>
<protein>
    <submittedName>
        <fullName evidence="2">Uncharacterized protein</fullName>
    </submittedName>
</protein>
<reference evidence="2 3" key="1">
    <citation type="submission" date="2018-06" db="EMBL/GenBank/DDBJ databases">
        <title>Complete Genomes of Monosporascus.</title>
        <authorList>
            <person name="Robinson A.J."/>
            <person name="Natvig D.O."/>
        </authorList>
    </citation>
    <scope>NUCLEOTIDE SEQUENCE [LARGE SCALE GENOMIC DNA]</scope>
    <source>
        <strain evidence="2 3">CBS 110550</strain>
    </source>
</reference>
<keyword evidence="3" id="KW-1185">Reference proteome</keyword>
<dbReference type="SUPFAM" id="SSF51395">
    <property type="entry name" value="FMN-linked oxidoreductases"/>
    <property type="match status" value="1"/>
</dbReference>
<sequence>MRTFLQVLVFASATPAVDLFLEASETDLGTYLLPNDWTEGTQSLLKDMRAIPDFEFAVRNHLDDQEYSYYRAAAASEWIFRAKGQFQDVDFGNSFSAPISISQAARGGYAHDRGELNFAEATGEEDLLYCASKTIEEVASAKSNSRFNRPQVLF</sequence>
<organism evidence="2 3">
    <name type="scientific">Monosporascus ibericus</name>
    <dbReference type="NCBI Taxonomy" id="155417"/>
    <lineage>
        <taxon>Eukaryota</taxon>
        <taxon>Fungi</taxon>
        <taxon>Dikarya</taxon>
        <taxon>Ascomycota</taxon>
        <taxon>Pezizomycotina</taxon>
        <taxon>Sordariomycetes</taxon>
        <taxon>Xylariomycetidae</taxon>
        <taxon>Xylariales</taxon>
        <taxon>Xylariales incertae sedis</taxon>
        <taxon>Monosporascus</taxon>
    </lineage>
</organism>
<dbReference type="AlphaFoldDB" id="A0A4Q4STZ0"/>
<evidence type="ECO:0000313" key="2">
    <source>
        <dbReference type="EMBL" id="RYO73878.1"/>
    </source>
</evidence>
<feature type="signal peptide" evidence="1">
    <location>
        <begin position="1"/>
        <end position="19"/>
    </location>
</feature>
<keyword evidence="1" id="KW-0732">Signal</keyword>
<evidence type="ECO:0000313" key="3">
    <source>
        <dbReference type="Proteomes" id="UP000293360"/>
    </source>
</evidence>
<comment type="caution">
    <text evidence="2">The sequence shown here is derived from an EMBL/GenBank/DDBJ whole genome shotgun (WGS) entry which is preliminary data.</text>
</comment>
<dbReference type="STRING" id="155417.A0A4Q4STZ0"/>